<evidence type="ECO:0000313" key="1">
    <source>
        <dbReference type="EMBL" id="AZV43789.1"/>
    </source>
</evidence>
<dbReference type="AlphaFoldDB" id="A0A3Q9RPJ5"/>
<evidence type="ECO:0000313" key="2">
    <source>
        <dbReference type="Proteomes" id="UP000283095"/>
    </source>
</evidence>
<dbReference type="Proteomes" id="UP000283095">
    <property type="component" value="Chromosome"/>
</dbReference>
<dbReference type="KEGG" id="pasa:BAOM_3180"/>
<sequence length="84" mass="9754">MGKRATITDFSKYVEIFKEIYERKVASITLPSYVIAHSTGEAITLEYLFQYRYSISKVHFSLSTRSFTCVEGKSRVRTKTVKFI</sequence>
<name>A0A3Q9RPJ5_9BACI</name>
<protein>
    <submittedName>
        <fullName evidence="1">Uncharacterized protein</fullName>
    </submittedName>
</protein>
<gene>
    <name evidence="1" type="ORF">BAOM_3180</name>
</gene>
<dbReference type="EMBL" id="CP026095">
    <property type="protein sequence ID" value="AZV43789.1"/>
    <property type="molecule type" value="Genomic_DNA"/>
</dbReference>
<dbReference type="RefSeq" id="WP_252282471.1">
    <property type="nucleotide sequence ID" value="NZ_CP026095.1"/>
</dbReference>
<proteinExistence type="predicted"/>
<organism evidence="1 2">
    <name type="scientific">Peribacillus asahii</name>
    <dbReference type="NCBI Taxonomy" id="228899"/>
    <lineage>
        <taxon>Bacteria</taxon>
        <taxon>Bacillati</taxon>
        <taxon>Bacillota</taxon>
        <taxon>Bacilli</taxon>
        <taxon>Bacillales</taxon>
        <taxon>Bacillaceae</taxon>
        <taxon>Peribacillus</taxon>
    </lineage>
</organism>
<accession>A0A3Q9RPJ5</accession>
<reference evidence="1 2" key="1">
    <citation type="submission" date="2018-01" db="EMBL/GenBank/DDBJ databases">
        <title>Bacillus asahii Genome sequencing and assembly.</title>
        <authorList>
            <person name="Jiang H."/>
            <person name="Feng Y."/>
            <person name="Zhao F."/>
            <person name="Lin X."/>
        </authorList>
    </citation>
    <scope>NUCLEOTIDE SEQUENCE [LARGE SCALE GENOMIC DNA]</scope>
    <source>
        <strain evidence="1 2">OM18</strain>
    </source>
</reference>